<feature type="compositionally biased region" description="Basic and acidic residues" evidence="1">
    <location>
        <begin position="47"/>
        <end position="62"/>
    </location>
</feature>
<evidence type="ECO:0000313" key="3">
    <source>
        <dbReference type="Proteomes" id="UP000234323"/>
    </source>
</evidence>
<dbReference type="EMBL" id="LLXI01000215">
    <property type="protein sequence ID" value="PKY42766.1"/>
    <property type="molecule type" value="Genomic_DNA"/>
</dbReference>
<dbReference type="VEuPathDB" id="FungiDB:FUN_014917"/>
<gene>
    <name evidence="2" type="ORF">RhiirA4_540638</name>
</gene>
<dbReference type="Proteomes" id="UP000234323">
    <property type="component" value="Unassembled WGS sequence"/>
</dbReference>
<dbReference type="AlphaFoldDB" id="A0A2I1G813"/>
<dbReference type="VEuPathDB" id="FungiDB:RhiirFUN_012097"/>
<sequence length="156" mass="18541">MSQRMLSQYLKDIGFYRGAIERKEDPRKYYTFLTDHERLIDEELLRHGTVDNSKNSEKKQKEEAEENAGNSNDQFVEWIEDYKPTSKTCRSWEEITVKRDVTLIESDIPDIVIYLFNEVEKEIERLSPEIIEKNNHVELTNEEKDIVDNIRRATIA</sequence>
<keyword evidence="3" id="KW-1185">Reference proteome</keyword>
<name>A0A2I1G813_9GLOM</name>
<evidence type="ECO:0000313" key="2">
    <source>
        <dbReference type="EMBL" id="PKY42766.1"/>
    </source>
</evidence>
<comment type="caution">
    <text evidence="2">The sequence shown here is derived from an EMBL/GenBank/DDBJ whole genome shotgun (WGS) entry which is preliminary data.</text>
</comment>
<accession>A0A2I1G813</accession>
<evidence type="ECO:0000256" key="1">
    <source>
        <dbReference type="SAM" id="MobiDB-lite"/>
    </source>
</evidence>
<proteinExistence type="predicted"/>
<protein>
    <submittedName>
        <fullName evidence="2">Uncharacterized protein</fullName>
    </submittedName>
</protein>
<feature type="region of interest" description="Disordered" evidence="1">
    <location>
        <begin position="47"/>
        <end position="73"/>
    </location>
</feature>
<reference evidence="2 3" key="1">
    <citation type="submission" date="2015-10" db="EMBL/GenBank/DDBJ databases">
        <title>Genome analyses suggest a sexual origin of heterokaryosis in a supposedly ancient asexual fungus.</title>
        <authorList>
            <person name="Ropars J."/>
            <person name="Sedzielewska K."/>
            <person name="Noel J."/>
            <person name="Charron P."/>
            <person name="Farinelli L."/>
            <person name="Marton T."/>
            <person name="Kruger M."/>
            <person name="Pelin A."/>
            <person name="Brachmann A."/>
            <person name="Corradi N."/>
        </authorList>
    </citation>
    <scope>NUCLEOTIDE SEQUENCE [LARGE SCALE GENOMIC DNA]</scope>
    <source>
        <strain evidence="2 3">A4</strain>
    </source>
</reference>
<organism evidence="2 3">
    <name type="scientific">Rhizophagus irregularis</name>
    <dbReference type="NCBI Taxonomy" id="588596"/>
    <lineage>
        <taxon>Eukaryota</taxon>
        <taxon>Fungi</taxon>
        <taxon>Fungi incertae sedis</taxon>
        <taxon>Mucoromycota</taxon>
        <taxon>Glomeromycotina</taxon>
        <taxon>Glomeromycetes</taxon>
        <taxon>Glomerales</taxon>
        <taxon>Glomeraceae</taxon>
        <taxon>Rhizophagus</taxon>
    </lineage>
</organism>